<protein>
    <recommendedName>
        <fullName evidence="11 12">Outer membrane lipoprotein Blc</fullName>
    </recommendedName>
</protein>
<evidence type="ECO:0000313" key="14">
    <source>
        <dbReference type="EMBL" id="EAT11656.1"/>
    </source>
</evidence>
<accession>Q1N061</accession>
<dbReference type="PANTHER" id="PTHR10612">
    <property type="entry name" value="APOLIPOPROTEIN D"/>
    <property type="match status" value="1"/>
</dbReference>
<reference evidence="14 15" key="1">
    <citation type="submission" date="2006-03" db="EMBL/GenBank/DDBJ databases">
        <authorList>
            <person name="Pinhassi J."/>
            <person name="Pedros-Alio C."/>
            <person name="Ferriera S."/>
            <person name="Johnson J."/>
            <person name="Kravitz S."/>
            <person name="Halpern A."/>
            <person name="Remington K."/>
            <person name="Beeson K."/>
            <person name="Tran B."/>
            <person name="Rogers Y.-H."/>
            <person name="Friedman R."/>
            <person name="Venter J.C."/>
        </authorList>
    </citation>
    <scope>NUCLEOTIDE SEQUENCE [LARGE SCALE GENOMIC DNA]</scope>
    <source>
        <strain evidence="14 15">RED65</strain>
    </source>
</reference>
<keyword evidence="7" id="KW-0564">Palmitate</keyword>
<dbReference type="AlphaFoldDB" id="Q1N061"/>
<keyword evidence="5 12" id="KW-0446">Lipid-binding</keyword>
<dbReference type="PANTHER" id="PTHR10612:SF34">
    <property type="entry name" value="APOLIPOPROTEIN D"/>
    <property type="match status" value="1"/>
</dbReference>
<feature type="domain" description="Lipocalin/cytosolic fatty-acid binding" evidence="13">
    <location>
        <begin position="30"/>
        <end position="169"/>
    </location>
</feature>
<dbReference type="Pfam" id="PF08212">
    <property type="entry name" value="Lipocalin_2"/>
    <property type="match status" value="1"/>
</dbReference>
<dbReference type="PIRSF" id="PIRSF036893">
    <property type="entry name" value="Lipocalin_ApoD"/>
    <property type="match status" value="1"/>
</dbReference>
<dbReference type="InterPro" id="IPR000566">
    <property type="entry name" value="Lipocln_cytosolic_FA-bd_dom"/>
</dbReference>
<name>Q1N061_9GAMM</name>
<comment type="similarity">
    <text evidence="2 12">Belongs to the calycin superfamily. Lipocalin family.</text>
</comment>
<comment type="function">
    <text evidence="10 12">Involved in the storage or transport of lipids necessary for membrane maintenance under stressful conditions. Displays a binding preference for lysophospholipids.</text>
</comment>
<dbReference type="InterPro" id="IPR012674">
    <property type="entry name" value="Calycin"/>
</dbReference>
<dbReference type="InterPro" id="IPR047202">
    <property type="entry name" value="Lipocalin_Blc-like_dom"/>
</dbReference>
<dbReference type="InterPro" id="IPR002446">
    <property type="entry name" value="Lipocalin_bac"/>
</dbReference>
<evidence type="ECO:0000256" key="1">
    <source>
        <dbReference type="ARBA" id="ARBA00004459"/>
    </source>
</evidence>
<dbReference type="HOGENOM" id="CLU_068449_3_0_6"/>
<dbReference type="OrthoDB" id="9793905at2"/>
<dbReference type="STRING" id="207949.RED65_08204"/>
<keyword evidence="9 12" id="KW-0449">Lipoprotein</keyword>
<keyword evidence="6 12" id="KW-0472">Membrane</keyword>
<comment type="subcellular location">
    <subcellularLocation>
        <location evidence="1">Cell outer membrane</location>
        <topology evidence="1">Lipid-anchor</topology>
    </subcellularLocation>
</comment>
<evidence type="ECO:0000256" key="9">
    <source>
        <dbReference type="ARBA" id="ARBA00023288"/>
    </source>
</evidence>
<sequence>MKAIVMLFFLVVLTGCLGMPERVSPVTGFEADRYLGTWYEVARLDHSFERGLKNISATYSKRDDGGINVLNRGYSIEDQEWNQAQGKAYFVEDERTGYLKVSFFGPFYGSYVVFDLDKEGYEYAFISGPDTDYLWLLARTPNPGEAVINRFKTVAKAKGFDTNELIFVEHDDL</sequence>
<evidence type="ECO:0000256" key="3">
    <source>
        <dbReference type="ARBA" id="ARBA00011738"/>
    </source>
</evidence>
<evidence type="ECO:0000256" key="2">
    <source>
        <dbReference type="ARBA" id="ARBA00006889"/>
    </source>
</evidence>
<dbReference type="RefSeq" id="WP_007018877.1">
    <property type="nucleotide sequence ID" value="NZ_CH724119.1"/>
</dbReference>
<evidence type="ECO:0000259" key="13">
    <source>
        <dbReference type="Pfam" id="PF08212"/>
    </source>
</evidence>
<dbReference type="InterPro" id="IPR022272">
    <property type="entry name" value="Lipocalin_CS"/>
</dbReference>
<evidence type="ECO:0000256" key="6">
    <source>
        <dbReference type="ARBA" id="ARBA00023136"/>
    </source>
</evidence>
<dbReference type="GO" id="GO:0008289">
    <property type="term" value="F:lipid binding"/>
    <property type="evidence" value="ECO:0007669"/>
    <property type="project" value="UniProtKB-UniRule"/>
</dbReference>
<dbReference type="GO" id="GO:0009279">
    <property type="term" value="C:cell outer membrane"/>
    <property type="evidence" value="ECO:0007669"/>
    <property type="project" value="UniProtKB-SubCell"/>
</dbReference>
<dbReference type="PRINTS" id="PR01171">
    <property type="entry name" value="BCTLIPOCALIN"/>
</dbReference>
<evidence type="ECO:0000256" key="5">
    <source>
        <dbReference type="ARBA" id="ARBA00023121"/>
    </source>
</evidence>
<keyword evidence="8 12" id="KW-0998">Cell outer membrane</keyword>
<dbReference type="Proteomes" id="UP000004263">
    <property type="component" value="Unassembled WGS sequence"/>
</dbReference>
<dbReference type="CDD" id="cd19438">
    <property type="entry name" value="lipocalin_Blc-like"/>
    <property type="match status" value="1"/>
</dbReference>
<evidence type="ECO:0000313" key="15">
    <source>
        <dbReference type="Proteomes" id="UP000004263"/>
    </source>
</evidence>
<dbReference type="EMBL" id="AAQH01000015">
    <property type="protein sequence ID" value="EAT11656.1"/>
    <property type="molecule type" value="Genomic_DNA"/>
</dbReference>
<keyword evidence="15" id="KW-1185">Reference proteome</keyword>
<dbReference type="SUPFAM" id="SSF50814">
    <property type="entry name" value="Lipocalins"/>
    <property type="match status" value="1"/>
</dbReference>
<dbReference type="PROSITE" id="PS00213">
    <property type="entry name" value="LIPOCALIN"/>
    <property type="match status" value="1"/>
</dbReference>
<evidence type="ECO:0000256" key="11">
    <source>
        <dbReference type="ARBA" id="ARBA00071217"/>
    </source>
</evidence>
<keyword evidence="4" id="KW-0732">Signal</keyword>
<dbReference type="GO" id="GO:0006950">
    <property type="term" value="P:response to stress"/>
    <property type="evidence" value="ECO:0007669"/>
    <property type="project" value="UniProtKB-ARBA"/>
</dbReference>
<dbReference type="InterPro" id="IPR022271">
    <property type="entry name" value="Lipocalin_ApoD"/>
</dbReference>
<proteinExistence type="inferred from homology"/>
<gene>
    <name evidence="14" type="ORF">RED65_08204</name>
</gene>
<evidence type="ECO:0000256" key="12">
    <source>
        <dbReference type="PIRNR" id="PIRNR036893"/>
    </source>
</evidence>
<evidence type="ECO:0000256" key="4">
    <source>
        <dbReference type="ARBA" id="ARBA00022729"/>
    </source>
</evidence>
<dbReference type="FunFam" id="2.40.128.20:FF:000002">
    <property type="entry name" value="Outer membrane lipoprotein Blc"/>
    <property type="match status" value="1"/>
</dbReference>
<evidence type="ECO:0000256" key="10">
    <source>
        <dbReference type="ARBA" id="ARBA00057024"/>
    </source>
</evidence>
<dbReference type="PROSITE" id="PS51257">
    <property type="entry name" value="PROKAR_LIPOPROTEIN"/>
    <property type="match status" value="1"/>
</dbReference>
<organism evidence="14 15">
    <name type="scientific">Bermanella marisrubri</name>
    <dbReference type="NCBI Taxonomy" id="207949"/>
    <lineage>
        <taxon>Bacteria</taxon>
        <taxon>Pseudomonadati</taxon>
        <taxon>Pseudomonadota</taxon>
        <taxon>Gammaproteobacteria</taxon>
        <taxon>Oceanospirillales</taxon>
        <taxon>Oceanospirillaceae</taxon>
        <taxon>Bermanella</taxon>
    </lineage>
</organism>
<evidence type="ECO:0000256" key="8">
    <source>
        <dbReference type="ARBA" id="ARBA00023237"/>
    </source>
</evidence>
<evidence type="ECO:0000256" key="7">
    <source>
        <dbReference type="ARBA" id="ARBA00023139"/>
    </source>
</evidence>
<dbReference type="Gene3D" id="2.40.128.20">
    <property type="match status" value="1"/>
</dbReference>
<comment type="subunit">
    <text evidence="3 12">Homodimer.</text>
</comment>
<comment type="caution">
    <text evidence="14">The sequence shown here is derived from an EMBL/GenBank/DDBJ whole genome shotgun (WGS) entry which is preliminary data.</text>
</comment>